<protein>
    <recommendedName>
        <fullName evidence="4">Flagellar assembly factor FliW</fullName>
    </recommendedName>
</protein>
<dbReference type="Gene3D" id="2.30.290.10">
    <property type="entry name" value="BH3618-like"/>
    <property type="match status" value="1"/>
</dbReference>
<dbReference type="GO" id="GO:0005737">
    <property type="term" value="C:cytoplasm"/>
    <property type="evidence" value="ECO:0007669"/>
    <property type="project" value="UniProtKB-SubCell"/>
</dbReference>
<dbReference type="AlphaFoldDB" id="A0A8J4H5C7"/>
<comment type="caution">
    <text evidence="5">The sequence shown here is derived from an EMBL/GenBank/DDBJ whole genome shotgun (WGS) entry which is preliminary data.</text>
</comment>
<dbReference type="PANTHER" id="PTHR39190:SF1">
    <property type="entry name" value="FLAGELLAR ASSEMBLY FACTOR FLIW"/>
    <property type="match status" value="1"/>
</dbReference>
<comment type="similarity">
    <text evidence="4">Belongs to the FliW family.</text>
</comment>
<dbReference type="Pfam" id="PF02623">
    <property type="entry name" value="FliW"/>
    <property type="match status" value="1"/>
</dbReference>
<name>A0A8J4H5C7_9BACL</name>
<dbReference type="SUPFAM" id="SSF141457">
    <property type="entry name" value="BH3618-like"/>
    <property type="match status" value="1"/>
</dbReference>
<dbReference type="GO" id="GO:0006417">
    <property type="term" value="P:regulation of translation"/>
    <property type="evidence" value="ECO:0007669"/>
    <property type="project" value="UniProtKB-KW"/>
</dbReference>
<keyword evidence="5" id="KW-0966">Cell projection</keyword>
<evidence type="ECO:0000313" key="5">
    <source>
        <dbReference type="EMBL" id="GIQ69970.1"/>
    </source>
</evidence>
<keyword evidence="1 4" id="KW-0963">Cytoplasm</keyword>
<dbReference type="InterPro" id="IPR003775">
    <property type="entry name" value="Flagellar_assembly_factor_FliW"/>
</dbReference>
<evidence type="ECO:0000256" key="3">
    <source>
        <dbReference type="ARBA" id="ARBA00022845"/>
    </source>
</evidence>
<comment type="function">
    <text evidence="4">Acts as an anti-CsrA protein, binds CsrA and prevents it from repressing translation of its target genes, one of which is flagellin. Binds to flagellin and participates in the assembly of the flagellum.</text>
</comment>
<proteinExistence type="inferred from homology"/>
<organism evidence="5 6">
    <name type="scientific">Xylanibacillus composti</name>
    <dbReference type="NCBI Taxonomy" id="1572762"/>
    <lineage>
        <taxon>Bacteria</taxon>
        <taxon>Bacillati</taxon>
        <taxon>Bacillota</taxon>
        <taxon>Bacilli</taxon>
        <taxon>Bacillales</taxon>
        <taxon>Paenibacillaceae</taxon>
        <taxon>Xylanibacillus</taxon>
    </lineage>
</organism>
<evidence type="ECO:0000256" key="2">
    <source>
        <dbReference type="ARBA" id="ARBA00022795"/>
    </source>
</evidence>
<evidence type="ECO:0000313" key="6">
    <source>
        <dbReference type="Proteomes" id="UP000677918"/>
    </source>
</evidence>
<dbReference type="GO" id="GO:0044780">
    <property type="term" value="P:bacterial-type flagellum assembly"/>
    <property type="evidence" value="ECO:0007669"/>
    <property type="project" value="UniProtKB-UniRule"/>
</dbReference>
<keyword evidence="3 4" id="KW-0810">Translation regulation</keyword>
<comment type="subcellular location">
    <subcellularLocation>
        <location evidence="4">Cytoplasm</location>
    </subcellularLocation>
</comment>
<comment type="subunit">
    <text evidence="4">Interacts with translational regulator CsrA and flagellin(s).</text>
</comment>
<keyword evidence="5" id="KW-0282">Flagellum</keyword>
<evidence type="ECO:0000256" key="4">
    <source>
        <dbReference type="HAMAP-Rule" id="MF_01185"/>
    </source>
</evidence>
<keyword evidence="4" id="KW-0143">Chaperone</keyword>
<reference evidence="5" key="1">
    <citation type="submission" date="2021-04" db="EMBL/GenBank/DDBJ databases">
        <title>Draft genome sequence of Xylanibacillus composti strain K13.</title>
        <authorList>
            <person name="Uke A."/>
            <person name="Chhe C."/>
            <person name="Baramee S."/>
            <person name="Kosugi A."/>
        </authorList>
    </citation>
    <scope>NUCLEOTIDE SEQUENCE</scope>
    <source>
        <strain evidence="5">K13</strain>
    </source>
</reference>
<keyword evidence="6" id="KW-1185">Reference proteome</keyword>
<gene>
    <name evidence="4 5" type="primary">fliW</name>
    <name evidence="5" type="ORF">XYCOK13_27940</name>
</gene>
<keyword evidence="2 4" id="KW-1005">Bacterial flagellum biogenesis</keyword>
<accession>A0A8J4H5C7</accession>
<evidence type="ECO:0000256" key="1">
    <source>
        <dbReference type="ARBA" id="ARBA00022490"/>
    </source>
</evidence>
<dbReference type="Proteomes" id="UP000677918">
    <property type="component" value="Unassembled WGS sequence"/>
</dbReference>
<dbReference type="InterPro" id="IPR024046">
    <property type="entry name" value="Flagellar_assmbl_FliW_dom_sf"/>
</dbReference>
<sequence length="148" mass="16772">MAIKSNEEVIVIESRLYGRMEVPKRQIYRFDRGIVGIAEHRQYAIIGVEDSAFFTMHAIDGSLCFHLISASVVAQDYQFVIDEETVKLLQAESAESIAVFLIVNAIDDRLYVNLKAPILIAPENLTGCQYIISDKDYPIRFPLESEET</sequence>
<keyword evidence="5" id="KW-0969">Cilium</keyword>
<dbReference type="RefSeq" id="WP_213412758.1">
    <property type="nucleotide sequence ID" value="NZ_BOVK01000038.1"/>
</dbReference>
<dbReference type="HAMAP" id="MF_01185">
    <property type="entry name" value="FliW"/>
    <property type="match status" value="1"/>
</dbReference>
<dbReference type="PANTHER" id="PTHR39190">
    <property type="entry name" value="FLAGELLAR ASSEMBLY FACTOR FLIW"/>
    <property type="match status" value="1"/>
</dbReference>
<dbReference type="EMBL" id="BOVK01000038">
    <property type="protein sequence ID" value="GIQ69970.1"/>
    <property type="molecule type" value="Genomic_DNA"/>
</dbReference>